<evidence type="ECO:0000256" key="1">
    <source>
        <dbReference type="SAM" id="SignalP"/>
    </source>
</evidence>
<evidence type="ECO:0000259" key="2">
    <source>
        <dbReference type="Pfam" id="PF00496"/>
    </source>
</evidence>
<dbReference type="InterPro" id="IPR000914">
    <property type="entry name" value="SBP_5_dom"/>
</dbReference>
<dbReference type="Gene3D" id="3.90.76.10">
    <property type="entry name" value="Dipeptide-binding Protein, Domain 1"/>
    <property type="match status" value="1"/>
</dbReference>
<keyword evidence="1" id="KW-0732">Signal</keyword>
<dbReference type="GO" id="GO:0042597">
    <property type="term" value="C:periplasmic space"/>
    <property type="evidence" value="ECO:0007669"/>
    <property type="project" value="UniProtKB-ARBA"/>
</dbReference>
<protein>
    <submittedName>
        <fullName evidence="3">ABC transporter substrate-binding protein</fullName>
    </submittedName>
</protein>
<proteinExistence type="predicted"/>
<evidence type="ECO:0000313" key="4">
    <source>
        <dbReference type="Proteomes" id="UP000315730"/>
    </source>
</evidence>
<dbReference type="Pfam" id="PF00496">
    <property type="entry name" value="SBP_bac_5"/>
    <property type="match status" value="1"/>
</dbReference>
<dbReference type="Gene3D" id="3.40.190.10">
    <property type="entry name" value="Periplasmic binding protein-like II"/>
    <property type="match status" value="1"/>
</dbReference>
<feature type="chain" id="PRO_5039092930" evidence="1">
    <location>
        <begin position="25"/>
        <end position="545"/>
    </location>
</feature>
<dbReference type="SUPFAM" id="SSF53850">
    <property type="entry name" value="Periplasmic binding protein-like II"/>
    <property type="match status" value="1"/>
</dbReference>
<dbReference type="PANTHER" id="PTHR30290">
    <property type="entry name" value="PERIPLASMIC BINDING COMPONENT OF ABC TRANSPORTER"/>
    <property type="match status" value="1"/>
</dbReference>
<accession>A0A4Y4D4B3</accession>
<organism evidence="3 4">
    <name type="scientific">Kocuria varians</name>
    <name type="common">Micrococcus varians</name>
    <dbReference type="NCBI Taxonomy" id="1272"/>
    <lineage>
        <taxon>Bacteria</taxon>
        <taxon>Bacillati</taxon>
        <taxon>Actinomycetota</taxon>
        <taxon>Actinomycetes</taxon>
        <taxon>Micrococcales</taxon>
        <taxon>Micrococcaceae</taxon>
        <taxon>Kocuria</taxon>
    </lineage>
</organism>
<sequence>MRYSRISKTLGVAAVATISLTACGGGGDSNGSADGSAVITADTVEPQNPLVPTNTNENGGGVVVEQLFNGLVSYASDGKVENDLADSIESKDNQTWTVKLKADKKFTNGEKITAQSFVDSWNFGAAAKNAQANASFFEPIEGYEAVSAEGSKEDKMSGLKVVDDTTFTVKLTSPQSDFEQRLGYTAYAPMPSTAFKDIKAFGENPVGYGPYKMAKDGAWQHNTSIDLVKNDDYDGPEKPKNGGITFKLYQNPDTAYQDLISNNLDVLQQVPTGALGNYKSDLTDRFSDKPYAGIQSLAVPEYLDNWKGEAGKLRRQALSLAIDRDEVTKVIFNGTRTPATDFTAPTVEGYTADLPNSENTKFDKEKAKKLWAEAEKLQPYNKSEKLTIAYNADAGGHKKWVDAVTNQIKNNLGVEAEGKSYATFKELRTEAKAGELTGATRSGWQADYPSMYNFMAPTFSKGASSNDARYDNPEFEKLLNEGLEAKTTEDGVKKFKEADSTLLKDLPSIPLWYSQANTAWSENVTGVDTGWNGVPEYYKVEKTAK</sequence>
<dbReference type="PIRSF" id="PIRSF002741">
    <property type="entry name" value="MppA"/>
    <property type="match status" value="1"/>
</dbReference>
<dbReference type="PANTHER" id="PTHR30290:SF83">
    <property type="entry name" value="ABC TRANSPORTER SUBSTRATE-BINDING PROTEIN"/>
    <property type="match status" value="1"/>
</dbReference>
<dbReference type="OrthoDB" id="9046151at2"/>
<dbReference type="EMBL" id="BJNW01000022">
    <property type="protein sequence ID" value="GED00039.1"/>
    <property type="molecule type" value="Genomic_DNA"/>
</dbReference>
<dbReference type="RefSeq" id="WP_055084496.1">
    <property type="nucleotide sequence ID" value="NZ_BJNW01000022.1"/>
</dbReference>
<evidence type="ECO:0000313" key="3">
    <source>
        <dbReference type="EMBL" id="GED00039.1"/>
    </source>
</evidence>
<dbReference type="Gene3D" id="3.10.105.10">
    <property type="entry name" value="Dipeptide-binding Protein, Domain 3"/>
    <property type="match status" value="1"/>
</dbReference>
<gene>
    <name evidence="3" type="ORF">KVA01_21930</name>
</gene>
<dbReference type="PROSITE" id="PS51257">
    <property type="entry name" value="PROKAR_LIPOPROTEIN"/>
    <property type="match status" value="1"/>
</dbReference>
<feature type="domain" description="Solute-binding protein family 5" evidence="2">
    <location>
        <begin position="79"/>
        <end position="465"/>
    </location>
</feature>
<dbReference type="GO" id="GO:1904680">
    <property type="term" value="F:peptide transmembrane transporter activity"/>
    <property type="evidence" value="ECO:0007669"/>
    <property type="project" value="TreeGrafter"/>
</dbReference>
<reference evidence="3 4" key="1">
    <citation type="submission" date="2019-06" db="EMBL/GenBank/DDBJ databases">
        <title>Whole genome shotgun sequence of Kocuria varians NBRC 15358.</title>
        <authorList>
            <person name="Hosoyama A."/>
            <person name="Uohara A."/>
            <person name="Ohji S."/>
            <person name="Ichikawa N."/>
        </authorList>
    </citation>
    <scope>NUCLEOTIDE SEQUENCE [LARGE SCALE GENOMIC DNA]</scope>
    <source>
        <strain evidence="3 4">NBRC 15358</strain>
    </source>
</reference>
<dbReference type="GO" id="GO:0043190">
    <property type="term" value="C:ATP-binding cassette (ABC) transporter complex"/>
    <property type="evidence" value="ECO:0007669"/>
    <property type="project" value="InterPro"/>
</dbReference>
<name>A0A4Y4D4B3_KOCVA</name>
<dbReference type="STRING" id="1272.GCA_900014985_01811"/>
<keyword evidence="4" id="KW-1185">Reference proteome</keyword>
<dbReference type="AlphaFoldDB" id="A0A4Y4D4B3"/>
<dbReference type="Proteomes" id="UP000315730">
    <property type="component" value="Unassembled WGS sequence"/>
</dbReference>
<comment type="caution">
    <text evidence="3">The sequence shown here is derived from an EMBL/GenBank/DDBJ whole genome shotgun (WGS) entry which is preliminary data.</text>
</comment>
<dbReference type="InterPro" id="IPR039424">
    <property type="entry name" value="SBP_5"/>
</dbReference>
<dbReference type="InterPro" id="IPR030678">
    <property type="entry name" value="Peptide/Ni-bd"/>
</dbReference>
<feature type="signal peptide" evidence="1">
    <location>
        <begin position="1"/>
        <end position="24"/>
    </location>
</feature>
<dbReference type="CDD" id="cd00995">
    <property type="entry name" value="PBP2_NikA_DppA_OppA_like"/>
    <property type="match status" value="1"/>
</dbReference>
<dbReference type="GO" id="GO:0015833">
    <property type="term" value="P:peptide transport"/>
    <property type="evidence" value="ECO:0007669"/>
    <property type="project" value="TreeGrafter"/>
</dbReference>